<name>A0A8H3TPS8_9TREE</name>
<keyword evidence="4" id="KW-1185">Reference proteome</keyword>
<feature type="transmembrane region" description="Helical" evidence="2">
    <location>
        <begin position="76"/>
        <end position="100"/>
    </location>
</feature>
<feature type="transmembrane region" description="Helical" evidence="2">
    <location>
        <begin position="106"/>
        <end position="129"/>
    </location>
</feature>
<dbReference type="OrthoDB" id="2593362at2759"/>
<dbReference type="Proteomes" id="UP000620104">
    <property type="component" value="Unassembled WGS sequence"/>
</dbReference>
<dbReference type="Pfam" id="PF16015">
    <property type="entry name" value="Promethin"/>
    <property type="match status" value="1"/>
</dbReference>
<sequence length="286" mass="31401">MSEMRDGLNVLFEDSVRRVRGTANTIENDCVIPVVQAATRFATANPVIFTFLAFFGFFSAIPFLIAIAISTFATTILIAVLLGIFAFFTTGMLLITGVILTPILAFTAFISFLATSFLIGSFLATRLYLCISKRGFSDIPGGIMEWIGEMRLRVLLAFGLASSNEDAFFETPEIAEEEETVIITQIAVPPTAESETDVRDEDKKTELEDRESSERVKLEIIDFVPVTTALDQKEELKTGHKHSSKAATQSPHKAIPKAKREESPAEARSNLAHKDKETTVAQEAGL</sequence>
<gene>
    <name evidence="3" type="ORF">NliqN6_1098</name>
</gene>
<evidence type="ECO:0000313" key="4">
    <source>
        <dbReference type="Proteomes" id="UP000620104"/>
    </source>
</evidence>
<reference evidence="3" key="1">
    <citation type="submission" date="2020-07" db="EMBL/GenBank/DDBJ databases">
        <title>Draft Genome Sequence of a Deep-Sea Yeast, Naganishia (Cryptococcus) liquefaciens strain N6.</title>
        <authorList>
            <person name="Han Y.W."/>
            <person name="Kajitani R."/>
            <person name="Morimoto H."/>
            <person name="Parhat M."/>
            <person name="Tsubouchi H."/>
            <person name="Bakenova O."/>
            <person name="Ogata M."/>
            <person name="Argunhan B."/>
            <person name="Aoki R."/>
            <person name="Kajiwara S."/>
            <person name="Itoh T."/>
            <person name="Iwasaki H."/>
        </authorList>
    </citation>
    <scope>NUCLEOTIDE SEQUENCE</scope>
    <source>
        <strain evidence="3">N6</strain>
    </source>
</reference>
<feature type="transmembrane region" description="Helical" evidence="2">
    <location>
        <begin position="47"/>
        <end position="69"/>
    </location>
</feature>
<keyword evidence="2" id="KW-0472">Membrane</keyword>
<evidence type="ECO:0000313" key="3">
    <source>
        <dbReference type="EMBL" id="GHJ84696.1"/>
    </source>
</evidence>
<protein>
    <submittedName>
        <fullName evidence="3">Uncharacterized protein</fullName>
    </submittedName>
</protein>
<keyword evidence="2" id="KW-1133">Transmembrane helix</keyword>
<evidence type="ECO:0000256" key="2">
    <source>
        <dbReference type="SAM" id="Phobius"/>
    </source>
</evidence>
<proteinExistence type="predicted"/>
<comment type="caution">
    <text evidence="3">The sequence shown here is derived from an EMBL/GenBank/DDBJ whole genome shotgun (WGS) entry which is preliminary data.</text>
</comment>
<accession>A0A8H3TPS8</accession>
<feature type="region of interest" description="Disordered" evidence="1">
    <location>
        <begin position="231"/>
        <end position="286"/>
    </location>
</feature>
<keyword evidence="2" id="KW-0812">Transmembrane</keyword>
<evidence type="ECO:0000256" key="1">
    <source>
        <dbReference type="SAM" id="MobiDB-lite"/>
    </source>
</evidence>
<feature type="region of interest" description="Disordered" evidence="1">
    <location>
        <begin position="191"/>
        <end position="211"/>
    </location>
</feature>
<dbReference type="EMBL" id="BLZA01000009">
    <property type="protein sequence ID" value="GHJ84696.1"/>
    <property type="molecule type" value="Genomic_DNA"/>
</dbReference>
<organism evidence="3 4">
    <name type="scientific">Naganishia liquefaciens</name>
    <dbReference type="NCBI Taxonomy" id="104408"/>
    <lineage>
        <taxon>Eukaryota</taxon>
        <taxon>Fungi</taxon>
        <taxon>Dikarya</taxon>
        <taxon>Basidiomycota</taxon>
        <taxon>Agaricomycotina</taxon>
        <taxon>Tremellomycetes</taxon>
        <taxon>Filobasidiales</taxon>
        <taxon>Filobasidiaceae</taxon>
        <taxon>Naganishia</taxon>
    </lineage>
</organism>
<dbReference type="AlphaFoldDB" id="A0A8H3TPS8"/>
<feature type="compositionally biased region" description="Basic and acidic residues" evidence="1">
    <location>
        <begin position="196"/>
        <end position="211"/>
    </location>
</feature>